<evidence type="ECO:0000313" key="1">
    <source>
        <dbReference type="EMBL" id="BCS86715.1"/>
    </source>
</evidence>
<gene>
    <name evidence="1" type="ORF">prwr041_26080</name>
</gene>
<organism evidence="1 2">
    <name type="scientific">Prevotella herbatica</name>
    <dbReference type="NCBI Taxonomy" id="2801997"/>
    <lineage>
        <taxon>Bacteria</taxon>
        <taxon>Pseudomonadati</taxon>
        <taxon>Bacteroidota</taxon>
        <taxon>Bacteroidia</taxon>
        <taxon>Bacteroidales</taxon>
        <taxon>Prevotellaceae</taxon>
        <taxon>Prevotella</taxon>
    </lineage>
</organism>
<proteinExistence type="predicted"/>
<dbReference type="EMBL" id="AP024484">
    <property type="protein sequence ID" value="BCS86715.1"/>
    <property type="molecule type" value="Genomic_DNA"/>
</dbReference>
<dbReference type="CDD" id="cd13120">
    <property type="entry name" value="BF2867_like_N"/>
    <property type="match status" value="1"/>
</dbReference>
<sequence length="560" mass="62303">MKITRPYITLILFVLCIVSCTEKSDIADNSYANNISDNAIDISAETDSMKTRSVTSSPFSIENSADLQANGFKVYAYYHGTDNFVTANQSLYTLMDNVNVKYNNGAWGYDGDTMYWPIGKNMLSFFATSYNPNLGSNQLTLNKNTSTGNPEITYIASTDLDKQEDILWGTRSNGMPYTNETRPSDETVHWHFKHALAKIIPTISSTLYTEPYSTIVPHSDISQSIDYIQTKYLIKSVTISNANKQATLSLQNSVASTPAWNNKSGTLEYLLDSELNDDIKYAQTAGQTQNQINTNNWYKNGVNTTTMTLLPEGKYLTLIPKLAAENGNLKISITYEVLTQITEQKQTRNVILWWYGPWNNSGTPTTTYTNTEKIISGDVNTDFIGNRKYNLNINIQANYLELTAIPQPWEEISQVIDTETNLITIAPGGGIEFDAVQYGDSIDRTNGIIYLRNKTCALSFNIATPRGATWRAALIQSGDIDAFQFVDENGTVLANQNPQGAIGTQATLRIRAKNATNSTDNSAILRIYVIQPNQSTIVKTLTGSDIFKEYKFVEPANAKN</sequence>
<reference evidence="1 2" key="1">
    <citation type="journal article" date="2022" name="Int. J. Syst. Evol. Microbiol.">
        <title>Prevotella herbatica sp. nov., a plant polysaccharide-decomposing anaerobic bacterium isolated from a methanogenic reactor.</title>
        <authorList>
            <person name="Uek A."/>
            <person name="Tonouchi A."/>
            <person name="Kaku N."/>
            <person name="Ueki K."/>
        </authorList>
    </citation>
    <scope>NUCLEOTIDE SEQUENCE [LARGE SCALE GENOMIC DNA]</scope>
    <source>
        <strain evidence="1 2">WR041</strain>
    </source>
</reference>
<protein>
    <recommendedName>
        <fullName evidence="3">Fimbrillin family protein</fullName>
    </recommendedName>
</protein>
<keyword evidence="2" id="KW-1185">Reference proteome</keyword>
<dbReference type="Proteomes" id="UP001319045">
    <property type="component" value="Chromosome"/>
</dbReference>
<evidence type="ECO:0008006" key="3">
    <source>
        <dbReference type="Google" id="ProtNLM"/>
    </source>
</evidence>
<accession>A0ABM7P1R9</accession>
<name>A0ABM7P1R9_9BACT</name>
<evidence type="ECO:0000313" key="2">
    <source>
        <dbReference type="Proteomes" id="UP001319045"/>
    </source>
</evidence>
<dbReference type="Pfam" id="PF13149">
    <property type="entry name" value="Mfa_like_1"/>
    <property type="match status" value="1"/>
</dbReference>
<dbReference type="InterPro" id="IPR025049">
    <property type="entry name" value="Mfa-like_1"/>
</dbReference>
<dbReference type="RefSeq" id="WP_207154274.1">
    <property type="nucleotide sequence ID" value="NZ_AP024484.1"/>
</dbReference>